<evidence type="ECO:0000313" key="3">
    <source>
        <dbReference type="EMBL" id="MCW3160353.1"/>
    </source>
</evidence>
<accession>A0ABT3HKN0</accession>
<comment type="caution">
    <text evidence="3">The sequence shown here is derived from an EMBL/GenBank/DDBJ whole genome shotgun (WGS) entry which is preliminary data.</text>
</comment>
<keyword evidence="1" id="KW-0732">Signal</keyword>
<protein>
    <submittedName>
        <fullName evidence="3">DUF4252 domain-containing protein</fullName>
    </submittedName>
</protein>
<evidence type="ECO:0000259" key="2">
    <source>
        <dbReference type="Pfam" id="PF10988"/>
    </source>
</evidence>
<name>A0ABT3HKN0_9FLAO</name>
<dbReference type="Proteomes" id="UP001163719">
    <property type="component" value="Unassembled WGS sequence"/>
</dbReference>
<dbReference type="InterPro" id="IPR025348">
    <property type="entry name" value="DUF4252"/>
</dbReference>
<evidence type="ECO:0000313" key="4">
    <source>
        <dbReference type="Proteomes" id="UP001163719"/>
    </source>
</evidence>
<gene>
    <name evidence="3" type="ORF">OH806_03615</name>
</gene>
<feature type="signal peptide" evidence="1">
    <location>
        <begin position="1"/>
        <end position="20"/>
    </location>
</feature>
<feature type="domain" description="Putative auto-transporter adhesin head GIN" evidence="2">
    <location>
        <begin position="207"/>
        <end position="410"/>
    </location>
</feature>
<reference evidence="3" key="1">
    <citation type="submission" date="2022-10" db="EMBL/GenBank/DDBJ databases">
        <title>Chryseobacterium babae sp. nov. isolated from the gut of the beetle Oryctes rhinoceros, and Chryseobacterium kimseyorum sp. nov., isolated from a stick insect rearing cage.</title>
        <authorList>
            <person name="Shelomi M."/>
            <person name="Han C.-J."/>
            <person name="Chen W.-M."/>
            <person name="Chen H.-K."/>
            <person name="Liaw S.-J."/>
            <person name="Muhle E."/>
            <person name="Clermont D."/>
        </authorList>
    </citation>
    <scope>NUCLEOTIDE SEQUENCE</scope>
    <source>
        <strain evidence="3">WLa1L2M3</strain>
    </source>
</reference>
<dbReference type="Gene3D" id="2.160.20.120">
    <property type="match status" value="1"/>
</dbReference>
<sequence length="428" mass="45807">MKNIFCILILVLNSFVPFSAQTEKLNQLFQDFEKNGGVTSINIKKPMFKLLNNIDVNDDYINKIKPILGQVDGLKLLIIPKATFPENLKSENAANIKMNEEKAQKINKALSKLNLEELMSMNNEGTSMKFLAETGKGDFLENLILNIDSDEENILFLLNGKMKLDDVNKIINSSEIKSTTATNAKNNTASPDNNASYLNGEIRNVGEFSGVQVSTGVNVVFKQESPTNVKVIADADKLQYVVTKVENGVLKVFIDNKGVKNLKFKNLSVNVSSPRIENIKASSGANFAAVNRVKENNLTIDASSGSAIKGNFNVSNATSVEVSSGSNVKADINTKNIIVKASSGAGATLAGSAHSGIIDVSSGSSCKAEDLKINNVEVEATSGAGISINALNRLKVRASSGGSVKYRGNPEIEANISKTSGGSLKPIN</sequence>
<dbReference type="EMBL" id="JAPDHV010000001">
    <property type="protein sequence ID" value="MCW3160353.1"/>
    <property type="molecule type" value="Genomic_DNA"/>
</dbReference>
<dbReference type="RefSeq" id="WP_264742295.1">
    <property type="nucleotide sequence ID" value="NZ_JAPDHV010000001.1"/>
</dbReference>
<organism evidence="3 4">
    <name type="scientific">Chryseobacterium oryctis</name>
    <dbReference type="NCBI Taxonomy" id="2952618"/>
    <lineage>
        <taxon>Bacteria</taxon>
        <taxon>Pseudomonadati</taxon>
        <taxon>Bacteroidota</taxon>
        <taxon>Flavobacteriia</taxon>
        <taxon>Flavobacteriales</taxon>
        <taxon>Weeksellaceae</taxon>
        <taxon>Chryseobacterium group</taxon>
        <taxon>Chryseobacterium</taxon>
    </lineage>
</organism>
<evidence type="ECO:0000256" key="1">
    <source>
        <dbReference type="SAM" id="SignalP"/>
    </source>
</evidence>
<dbReference type="Pfam" id="PF10988">
    <property type="entry name" value="DUF2807"/>
    <property type="match status" value="1"/>
</dbReference>
<keyword evidence="4" id="KW-1185">Reference proteome</keyword>
<feature type="chain" id="PRO_5046232264" evidence="1">
    <location>
        <begin position="21"/>
        <end position="428"/>
    </location>
</feature>
<dbReference type="InterPro" id="IPR021255">
    <property type="entry name" value="DUF2807"/>
</dbReference>
<dbReference type="Pfam" id="PF14060">
    <property type="entry name" value="DUF4252"/>
    <property type="match status" value="1"/>
</dbReference>
<proteinExistence type="predicted"/>